<dbReference type="InterPro" id="IPR001375">
    <property type="entry name" value="Peptidase_S9_cat"/>
</dbReference>
<dbReference type="GO" id="GO:0006508">
    <property type="term" value="P:proteolysis"/>
    <property type="evidence" value="ECO:0007669"/>
    <property type="project" value="InterPro"/>
</dbReference>
<dbReference type="GO" id="GO:0008236">
    <property type="term" value="F:serine-type peptidase activity"/>
    <property type="evidence" value="ECO:0007669"/>
    <property type="project" value="InterPro"/>
</dbReference>
<evidence type="ECO:0000313" key="4">
    <source>
        <dbReference type="Proteomes" id="UP000198711"/>
    </source>
</evidence>
<dbReference type="SUPFAM" id="SSF82171">
    <property type="entry name" value="DPP6 N-terminal domain-like"/>
    <property type="match status" value="1"/>
</dbReference>
<proteinExistence type="predicted"/>
<feature type="domain" description="Dipeptidylpeptidase IV N-terminal" evidence="2">
    <location>
        <begin position="115"/>
        <end position="433"/>
    </location>
</feature>
<sequence>MRTSGLLLCALAFTTAAHSQKQPKAFDRNDLIAGKAPRNFLNELPVVVKWTDDTHVILRQRMLADTIAKNYLLDVVKGSYTATTDVPAIAPESSSFGRFVFVKNNDVVYRRNGVDQQLTNDPAEEKNPIFSPDSNYVAYTRSNNLYTYNLLTNKETQLTTDGSSTTLNGYASWVYYEEIFGRSTRYRAFWWSPDSRKLAYMRFDESMVPMFPIYVSEGQHGYLEETRYPKAGDKNPEVKLGIVSPEGGTTVWADFNAKDDQYFGWPIWCPGTNQLWLPWMNRDQTNLKIYEVNMTNGQKNEVYNEVQSTWIDLEDRVGGRINFLPDGKGYIAQSDNSGWNQLYMYGMDGTLKYPITNGKFTVLGIRYIDPKNQVIYFTARGRENTAHTDFYSIKFNGSELKRLTFGDYNHASISLSPAGNYFITTYSNATTPTRMTLADHNGKIVRELGDMRGTEMDSYKVAKTEIIRIKSEDGKYDLPAYVTWPENMDPNKKYPMLISIYGGPNAGTVWDSWTWSANRQWYASEGLIQVSFDHRASGQFGKEGVNYMYHNLGYWEMADYKTMVKWFIANGQADPSKICITGFSYGGYMTCYALTYGADVFTHGMAGGSVVDWHLYDSHYTERYMGTPQNNPKGYQTSSVLSYAGQYKGMLQIVHGTSDDNVHMQNSLQLVSALEDKGKNFEFMLYPGGRHGWGNLPAKNIHFSNLKTRFIYKYLLEKPIPQGLLK</sequence>
<evidence type="ECO:0000259" key="2">
    <source>
        <dbReference type="Pfam" id="PF00930"/>
    </source>
</evidence>
<dbReference type="EMBL" id="FNNO01000007">
    <property type="protein sequence ID" value="SDW93283.1"/>
    <property type="molecule type" value="Genomic_DNA"/>
</dbReference>
<dbReference type="GO" id="GO:0008239">
    <property type="term" value="F:dipeptidyl-peptidase activity"/>
    <property type="evidence" value="ECO:0007669"/>
    <property type="project" value="TreeGrafter"/>
</dbReference>
<dbReference type="Pfam" id="PF00326">
    <property type="entry name" value="Peptidase_S9"/>
    <property type="match status" value="1"/>
</dbReference>
<dbReference type="InterPro" id="IPR029058">
    <property type="entry name" value="AB_hydrolase_fold"/>
</dbReference>
<dbReference type="PANTHER" id="PTHR11731:SF193">
    <property type="entry name" value="DIPEPTIDYL PEPTIDASE 9"/>
    <property type="match status" value="1"/>
</dbReference>
<dbReference type="SUPFAM" id="SSF53474">
    <property type="entry name" value="alpha/beta-Hydrolases"/>
    <property type="match status" value="1"/>
</dbReference>
<dbReference type="AlphaFoldDB" id="A0A8X8ICJ9"/>
<protein>
    <submittedName>
        <fullName evidence="3">Dipeptidyl-peptidase-4</fullName>
    </submittedName>
</protein>
<evidence type="ECO:0000259" key="1">
    <source>
        <dbReference type="Pfam" id="PF00326"/>
    </source>
</evidence>
<reference evidence="3 4" key="1">
    <citation type="submission" date="2016-10" db="EMBL/GenBank/DDBJ databases">
        <authorList>
            <person name="Varghese N."/>
            <person name="Submissions S."/>
        </authorList>
    </citation>
    <scope>NUCLEOTIDE SEQUENCE [LARGE SCALE GENOMIC DNA]</scope>
    <source>
        <strain evidence="3 4">DSM 25353</strain>
    </source>
</reference>
<feature type="domain" description="Peptidase S9 prolyl oligopeptidase catalytic" evidence="1">
    <location>
        <begin position="513"/>
        <end position="715"/>
    </location>
</feature>
<dbReference type="PANTHER" id="PTHR11731">
    <property type="entry name" value="PROTEASE FAMILY S9B,C DIPEPTIDYL-PEPTIDASE IV-RELATED"/>
    <property type="match status" value="1"/>
</dbReference>
<dbReference type="Gene3D" id="2.140.10.30">
    <property type="entry name" value="Dipeptidylpeptidase IV, N-terminal domain"/>
    <property type="match status" value="1"/>
</dbReference>
<evidence type="ECO:0000313" key="3">
    <source>
        <dbReference type="EMBL" id="SDW93283.1"/>
    </source>
</evidence>
<dbReference type="Pfam" id="PF00930">
    <property type="entry name" value="DPPIV_N"/>
    <property type="match status" value="1"/>
</dbReference>
<dbReference type="Gene3D" id="3.40.50.1820">
    <property type="entry name" value="alpha/beta hydrolase"/>
    <property type="match status" value="1"/>
</dbReference>
<dbReference type="InterPro" id="IPR002469">
    <property type="entry name" value="Peptidase_S9B_N"/>
</dbReference>
<organism evidence="3 4">
    <name type="scientific">Hydrobacter penzbergensis</name>
    <dbReference type="NCBI Taxonomy" id="1235997"/>
    <lineage>
        <taxon>Bacteria</taxon>
        <taxon>Pseudomonadati</taxon>
        <taxon>Bacteroidota</taxon>
        <taxon>Chitinophagia</taxon>
        <taxon>Chitinophagales</taxon>
        <taxon>Chitinophagaceae</taxon>
        <taxon>Hydrobacter</taxon>
    </lineage>
</organism>
<comment type="caution">
    <text evidence="3">The sequence shown here is derived from an EMBL/GenBank/DDBJ whole genome shotgun (WGS) entry which is preliminary data.</text>
</comment>
<name>A0A8X8ICJ9_9BACT</name>
<keyword evidence="4" id="KW-1185">Reference proteome</keyword>
<gene>
    <name evidence="3" type="ORF">SAMN05444410_10785</name>
</gene>
<dbReference type="InterPro" id="IPR050278">
    <property type="entry name" value="Serine_Prot_S9B/DPPIV"/>
</dbReference>
<dbReference type="RefSeq" id="WP_092723735.1">
    <property type="nucleotide sequence ID" value="NZ_FNNO01000007.1"/>
</dbReference>
<accession>A0A8X8ICJ9</accession>
<dbReference type="Proteomes" id="UP000198711">
    <property type="component" value="Unassembled WGS sequence"/>
</dbReference>